<dbReference type="EMBL" id="CP013015">
    <property type="protein sequence ID" value="AMM42245.1"/>
    <property type="molecule type" value="Genomic_DNA"/>
</dbReference>
<gene>
    <name evidence="6" type="ORF">HS1_002463</name>
</gene>
<protein>
    <submittedName>
        <fullName evidence="6">30S ribosomal protein S18</fullName>
    </submittedName>
</protein>
<dbReference type="PANTHER" id="PTHR43420">
    <property type="entry name" value="ACETYLTRANSFERASE"/>
    <property type="match status" value="1"/>
</dbReference>
<evidence type="ECO:0000256" key="3">
    <source>
        <dbReference type="ARBA" id="ARBA00022679"/>
    </source>
</evidence>
<dbReference type="OrthoDB" id="529907at2"/>
<name>A0A7U4QMT9_DESA2</name>
<proteinExistence type="inferred from homology"/>
<evidence type="ECO:0000259" key="5">
    <source>
        <dbReference type="PROSITE" id="PS51186"/>
    </source>
</evidence>
<dbReference type="InterPro" id="IPR050680">
    <property type="entry name" value="YpeA/RimI_acetyltransf"/>
</dbReference>
<dbReference type="Proteomes" id="UP000070560">
    <property type="component" value="Chromosome"/>
</dbReference>
<organism evidence="6 7">
    <name type="scientific">Desulfofervidus auxilii</name>
    <dbReference type="NCBI Taxonomy" id="1621989"/>
    <lineage>
        <taxon>Bacteria</taxon>
        <taxon>Pseudomonadati</taxon>
        <taxon>Thermodesulfobacteriota</taxon>
        <taxon>Candidatus Desulfofervidia</taxon>
        <taxon>Candidatus Desulfofervidales</taxon>
        <taxon>Candidatus Desulfofervidaceae</taxon>
        <taxon>Candidatus Desulfofervidus</taxon>
    </lineage>
</organism>
<dbReference type="SUPFAM" id="SSF55729">
    <property type="entry name" value="Acyl-CoA N-acyltransferases (Nat)"/>
    <property type="match status" value="1"/>
</dbReference>
<accession>A0A7U4QMT9</accession>
<dbReference type="Gene3D" id="3.40.630.30">
    <property type="match status" value="1"/>
</dbReference>
<dbReference type="KEGG" id="daw:HS1_002463"/>
<dbReference type="AlphaFoldDB" id="A0A7U4QMT9"/>
<keyword evidence="6" id="KW-0687">Ribonucleoprotein</keyword>
<sequence length="158" mass="18802">MWLVFPANERDIETIYEIEKSCFSRPWSKVSFYEELKHYYSYLWIAKNISTKEIAGFICFWLIWDEMHILNIAVKPEFQGRGIGSLLLNNAISLALKKGVEWVRLEVRPSNLKAISFYKKFGFKEIGRRRHYYFDTGEDAIIMELKIKEVKNGSKNRY</sequence>
<dbReference type="CDD" id="cd04301">
    <property type="entry name" value="NAT_SF"/>
    <property type="match status" value="1"/>
</dbReference>
<reference evidence="6 7" key="1">
    <citation type="submission" date="2015-10" db="EMBL/GenBank/DDBJ databases">
        <title>Candidatus Desulfofervidus auxilii, a hydrogenotrophic sulfate-reducing bacterium involved in the thermophilic anaerobic oxidation of methane.</title>
        <authorList>
            <person name="Krukenberg V."/>
            <person name="Richter M."/>
            <person name="Wegener G."/>
        </authorList>
    </citation>
    <scope>NUCLEOTIDE SEQUENCE [LARGE SCALE GENOMIC DNA]</scope>
    <source>
        <strain evidence="6 7">HS1</strain>
    </source>
</reference>
<evidence type="ECO:0000313" key="7">
    <source>
        <dbReference type="Proteomes" id="UP000070560"/>
    </source>
</evidence>
<evidence type="ECO:0000313" key="6">
    <source>
        <dbReference type="EMBL" id="AMM42245.1"/>
    </source>
</evidence>
<evidence type="ECO:0000256" key="1">
    <source>
        <dbReference type="ARBA" id="ARBA00005395"/>
    </source>
</evidence>
<keyword evidence="2" id="KW-0963">Cytoplasm</keyword>
<dbReference type="NCBIfam" id="TIGR01575">
    <property type="entry name" value="rimI"/>
    <property type="match status" value="1"/>
</dbReference>
<keyword evidence="4" id="KW-0012">Acyltransferase</keyword>
<dbReference type="InterPro" id="IPR016181">
    <property type="entry name" value="Acyl_CoA_acyltransferase"/>
</dbReference>
<keyword evidence="7" id="KW-1185">Reference proteome</keyword>
<dbReference type="GO" id="GO:0005840">
    <property type="term" value="C:ribosome"/>
    <property type="evidence" value="ECO:0007669"/>
    <property type="project" value="UniProtKB-KW"/>
</dbReference>
<dbReference type="PROSITE" id="PS51186">
    <property type="entry name" value="GNAT"/>
    <property type="match status" value="1"/>
</dbReference>
<evidence type="ECO:0000256" key="2">
    <source>
        <dbReference type="ARBA" id="ARBA00022490"/>
    </source>
</evidence>
<keyword evidence="6" id="KW-0689">Ribosomal protein</keyword>
<dbReference type="GO" id="GO:0008080">
    <property type="term" value="F:N-acetyltransferase activity"/>
    <property type="evidence" value="ECO:0007669"/>
    <property type="project" value="InterPro"/>
</dbReference>
<evidence type="ECO:0000256" key="4">
    <source>
        <dbReference type="ARBA" id="ARBA00023315"/>
    </source>
</evidence>
<dbReference type="Pfam" id="PF00583">
    <property type="entry name" value="Acetyltransf_1"/>
    <property type="match status" value="1"/>
</dbReference>
<dbReference type="InterPro" id="IPR006464">
    <property type="entry name" value="AcTrfase_RimI/Ard1"/>
</dbReference>
<dbReference type="RefSeq" id="WP_066066113.1">
    <property type="nucleotide sequence ID" value="NZ_CP013015.1"/>
</dbReference>
<dbReference type="PANTHER" id="PTHR43420:SF44">
    <property type="entry name" value="ACETYLTRANSFERASE YPEA"/>
    <property type="match status" value="1"/>
</dbReference>
<feature type="domain" description="N-acetyltransferase" evidence="5">
    <location>
        <begin position="2"/>
        <end position="148"/>
    </location>
</feature>
<comment type="similarity">
    <text evidence="1">Belongs to the acetyltransferase family. RimI subfamily.</text>
</comment>
<keyword evidence="3" id="KW-0808">Transferase</keyword>
<dbReference type="InterPro" id="IPR000182">
    <property type="entry name" value="GNAT_dom"/>
</dbReference>